<dbReference type="PANTHER" id="PTHR47003">
    <property type="entry name" value="OS01G0970900 PROTEIN"/>
    <property type="match status" value="1"/>
</dbReference>
<dbReference type="InterPro" id="IPR002885">
    <property type="entry name" value="PPR_rpt"/>
</dbReference>
<keyword evidence="1" id="KW-0677">Repeat</keyword>
<organism evidence="3 4">
    <name type="scientific">Coffea arabica</name>
    <name type="common">Arabian coffee</name>
    <dbReference type="NCBI Taxonomy" id="13443"/>
    <lineage>
        <taxon>Eukaryota</taxon>
        <taxon>Viridiplantae</taxon>
        <taxon>Streptophyta</taxon>
        <taxon>Embryophyta</taxon>
        <taxon>Tracheophyta</taxon>
        <taxon>Spermatophyta</taxon>
        <taxon>Magnoliopsida</taxon>
        <taxon>eudicotyledons</taxon>
        <taxon>Gunneridae</taxon>
        <taxon>Pentapetalae</taxon>
        <taxon>asterids</taxon>
        <taxon>lamiids</taxon>
        <taxon>Gentianales</taxon>
        <taxon>Rubiaceae</taxon>
        <taxon>Ixoroideae</taxon>
        <taxon>Gardenieae complex</taxon>
        <taxon>Bertiereae - Coffeeae clade</taxon>
        <taxon>Coffeeae</taxon>
        <taxon>Coffea</taxon>
    </lineage>
</organism>
<name>A0ABM4U8R6_COFAR</name>
<feature type="repeat" description="PPR" evidence="2">
    <location>
        <begin position="262"/>
        <end position="296"/>
    </location>
</feature>
<accession>A0ABM4U8R6</accession>
<dbReference type="PANTHER" id="PTHR47003:SF2">
    <property type="entry name" value="OS01G0970900 PROTEIN"/>
    <property type="match status" value="1"/>
</dbReference>
<dbReference type="Pfam" id="PF01535">
    <property type="entry name" value="PPR"/>
    <property type="match status" value="1"/>
</dbReference>
<dbReference type="GeneID" id="113742246"/>
<evidence type="ECO:0000313" key="3">
    <source>
        <dbReference type="Proteomes" id="UP001652660"/>
    </source>
</evidence>
<dbReference type="NCBIfam" id="TIGR00756">
    <property type="entry name" value="PPR"/>
    <property type="match status" value="2"/>
</dbReference>
<dbReference type="Pfam" id="PF13041">
    <property type="entry name" value="PPR_2"/>
    <property type="match status" value="1"/>
</dbReference>
<evidence type="ECO:0000256" key="2">
    <source>
        <dbReference type="PROSITE-ProRule" id="PRU00708"/>
    </source>
</evidence>
<dbReference type="PROSITE" id="PS51375">
    <property type="entry name" value="PPR"/>
    <property type="match status" value="2"/>
</dbReference>
<evidence type="ECO:0000313" key="4">
    <source>
        <dbReference type="RefSeq" id="XP_071903677.1"/>
    </source>
</evidence>
<feature type="repeat" description="PPR" evidence="2">
    <location>
        <begin position="120"/>
        <end position="154"/>
    </location>
</feature>
<dbReference type="InterPro" id="IPR044578">
    <property type="entry name" value="BIR6-like"/>
</dbReference>
<evidence type="ECO:0000256" key="1">
    <source>
        <dbReference type="ARBA" id="ARBA00022737"/>
    </source>
</evidence>
<dbReference type="Gene3D" id="1.25.40.10">
    <property type="entry name" value="Tetratricopeptide repeat domain"/>
    <property type="match status" value="3"/>
</dbReference>
<dbReference type="Proteomes" id="UP001652660">
    <property type="component" value="Chromosome 4e"/>
</dbReference>
<keyword evidence="3" id="KW-1185">Reference proteome</keyword>
<gene>
    <name evidence="4" type="primary">LOC113742246</name>
</gene>
<dbReference type="Pfam" id="PF12854">
    <property type="entry name" value="PPR_1"/>
    <property type="match status" value="1"/>
</dbReference>
<protein>
    <submittedName>
        <fullName evidence="4">Pentatricopeptide repeat-containing protein At3g48250, chloroplastic-like isoform X1</fullName>
    </submittedName>
</protein>
<reference evidence="4" key="1">
    <citation type="submission" date="2025-08" db="UniProtKB">
        <authorList>
            <consortium name="RefSeq"/>
        </authorList>
    </citation>
    <scope>IDENTIFICATION</scope>
    <source>
        <tissue evidence="4">Leaves</tissue>
    </source>
</reference>
<dbReference type="RefSeq" id="XP_071903677.1">
    <property type="nucleotide sequence ID" value="XM_072047576.1"/>
</dbReference>
<proteinExistence type="predicted"/>
<dbReference type="InterPro" id="IPR011990">
    <property type="entry name" value="TPR-like_helical_dom_sf"/>
</dbReference>
<sequence>MKGFWAVFENVRKKGKYIDEETFLVVESELIKLDRVDDAKELKLFYQKLILEIPIKRAVNLVAENSDWGGELERKLGENSISVQENFVLGVLEGLGKKGLPLKALSFFKWVRESLGFEHDNFTYNCILRFLCREEAISEFWSMFKEMKDAGYVIDTDTYVQVMREFRMRKMVKDAVELFEHRMNSPFQYLSNECSLLLHAIASAVDPDLDLMSRVVKKYEAAGYCLLKSDYEGIHCCLLSAGKFDEAEQIIRTMNRAGYEPSSIIHKQLIFGLCKARRLEEAIELLDEMEAQGCIPVVETAMIAVMRCCCDIDGVDKAFLWFGKMVKKGFDADAGLLDVLVNGFLKEKRVIEGYQFLVEMVDKARVAPRHATLKNLIEELLGERRLEEALNLLRLIQKRNYEPDPEPFIQYISKFGSVEGAWVFLRTLSKKQSKKHVSVLGCQLVFQSFFNEGRRSEAEELFCKCPRYIHKNPALRVLFSSSGSSNVVAASA</sequence>